<organism evidence="1 2">
    <name type="scientific">Kordia antarctica</name>
    <dbReference type="NCBI Taxonomy" id="1218801"/>
    <lineage>
        <taxon>Bacteria</taxon>
        <taxon>Pseudomonadati</taxon>
        <taxon>Bacteroidota</taxon>
        <taxon>Flavobacteriia</taxon>
        <taxon>Flavobacteriales</taxon>
        <taxon>Flavobacteriaceae</taxon>
        <taxon>Kordia</taxon>
    </lineage>
</organism>
<accession>A0A7L4ZHV0</accession>
<protein>
    <submittedName>
        <fullName evidence="1">Uncharacterized protein</fullName>
    </submittedName>
</protein>
<evidence type="ECO:0000313" key="2">
    <source>
        <dbReference type="Proteomes" id="UP000464657"/>
    </source>
</evidence>
<dbReference type="OrthoDB" id="1442602at2"/>
<dbReference type="Proteomes" id="UP000464657">
    <property type="component" value="Chromosome"/>
</dbReference>
<evidence type="ECO:0000313" key="1">
    <source>
        <dbReference type="EMBL" id="QHI36009.1"/>
    </source>
</evidence>
<gene>
    <name evidence="1" type="ORF">IMCC3317_13620</name>
</gene>
<dbReference type="RefSeq" id="WP_160128743.1">
    <property type="nucleotide sequence ID" value="NZ_CP019288.1"/>
</dbReference>
<dbReference type="KEGG" id="kan:IMCC3317_13620"/>
<dbReference type="EMBL" id="CP019288">
    <property type="protein sequence ID" value="QHI36009.1"/>
    <property type="molecule type" value="Genomic_DNA"/>
</dbReference>
<sequence>MILDKQENILIITQESVDTVELVKKINARYKEMQNDNIIVNLFSFGKLTKSDLVEFLQLSKIHRAAKRSFVIVTNKINTDDLPEAIMTVPTLQEAFDIIEMEEIERDLGF</sequence>
<reference evidence="1 2" key="1">
    <citation type="journal article" date="2013" name="Int. J. Syst. Evol. Microbiol.">
        <title>Kordia antarctica sp. nov., isolated from Antarctic seawater.</title>
        <authorList>
            <person name="Baek K."/>
            <person name="Choi A."/>
            <person name="Kang I."/>
            <person name="Lee K."/>
            <person name="Cho J.C."/>
        </authorList>
    </citation>
    <scope>NUCLEOTIDE SEQUENCE [LARGE SCALE GENOMIC DNA]</scope>
    <source>
        <strain evidence="1 2">IMCC3317</strain>
    </source>
</reference>
<dbReference type="AlphaFoldDB" id="A0A7L4ZHV0"/>
<keyword evidence="2" id="KW-1185">Reference proteome</keyword>
<proteinExistence type="predicted"/>
<name>A0A7L4ZHV0_9FLAO</name>